<name>A0A2W0H9P0_9BACI</name>
<keyword evidence="1" id="KW-1133">Transmembrane helix</keyword>
<organism evidence="2 3">
    <name type="scientific">Alteribacter lacisalsi</name>
    <dbReference type="NCBI Taxonomy" id="2045244"/>
    <lineage>
        <taxon>Bacteria</taxon>
        <taxon>Bacillati</taxon>
        <taxon>Bacillota</taxon>
        <taxon>Bacilli</taxon>
        <taxon>Bacillales</taxon>
        <taxon>Bacillaceae</taxon>
        <taxon>Alteribacter</taxon>
    </lineage>
</organism>
<gene>
    <name evidence="2" type="ORF">CR205_03335</name>
</gene>
<evidence type="ECO:0000313" key="3">
    <source>
        <dbReference type="Proteomes" id="UP000248066"/>
    </source>
</evidence>
<dbReference type="EMBL" id="PDOF01000001">
    <property type="protein sequence ID" value="PYZ97641.1"/>
    <property type="molecule type" value="Genomic_DNA"/>
</dbReference>
<proteinExistence type="predicted"/>
<keyword evidence="1" id="KW-0812">Transmembrane</keyword>
<dbReference type="NCBIfam" id="TIGR04104">
    <property type="entry name" value="cxxc_20_cxxc"/>
    <property type="match status" value="1"/>
</dbReference>
<accession>A0A2W0H9P0</accession>
<dbReference type="InterPro" id="IPR026369">
    <property type="entry name" value="CxxC_20_CxxC"/>
</dbReference>
<protein>
    <recommendedName>
        <fullName evidence="4">Cxxc_20_cxxc protein</fullName>
    </recommendedName>
</protein>
<evidence type="ECO:0000256" key="1">
    <source>
        <dbReference type="SAM" id="Phobius"/>
    </source>
</evidence>
<keyword evidence="1" id="KW-0472">Membrane</keyword>
<dbReference type="AlphaFoldDB" id="A0A2W0H9P0"/>
<feature type="transmembrane region" description="Helical" evidence="1">
    <location>
        <begin position="51"/>
        <end position="69"/>
    </location>
</feature>
<sequence length="105" mass="11814">MLGGERMKLPECWSCGHEYSYLQGLGFLFDRKCPNCREKQYVTTRSNYKSALPAGLLVCMPGFALLFLTDMSYPAYVLAVTGLFILSLLILPLLIETSEKQEPLV</sequence>
<reference evidence="2 3" key="1">
    <citation type="submission" date="2017-10" db="EMBL/GenBank/DDBJ databases">
        <title>Bacillus sp. nov., a halophilic bacterium isolated from a Yangshapao Lake.</title>
        <authorList>
            <person name="Wang H."/>
        </authorList>
    </citation>
    <scope>NUCLEOTIDE SEQUENCE [LARGE SCALE GENOMIC DNA]</scope>
    <source>
        <strain evidence="2 3">YSP-3</strain>
    </source>
</reference>
<dbReference type="Proteomes" id="UP000248066">
    <property type="component" value="Unassembled WGS sequence"/>
</dbReference>
<evidence type="ECO:0008006" key="4">
    <source>
        <dbReference type="Google" id="ProtNLM"/>
    </source>
</evidence>
<feature type="transmembrane region" description="Helical" evidence="1">
    <location>
        <begin position="75"/>
        <end position="95"/>
    </location>
</feature>
<evidence type="ECO:0000313" key="2">
    <source>
        <dbReference type="EMBL" id="PYZ97641.1"/>
    </source>
</evidence>
<keyword evidence="3" id="KW-1185">Reference proteome</keyword>
<comment type="caution">
    <text evidence="2">The sequence shown here is derived from an EMBL/GenBank/DDBJ whole genome shotgun (WGS) entry which is preliminary data.</text>
</comment>